<dbReference type="AlphaFoldDB" id="A0A0F9BZD2"/>
<comment type="caution">
    <text evidence="1">The sequence shown here is derived from an EMBL/GenBank/DDBJ whole genome shotgun (WGS) entry which is preliminary data.</text>
</comment>
<evidence type="ECO:0008006" key="2">
    <source>
        <dbReference type="Google" id="ProtNLM"/>
    </source>
</evidence>
<dbReference type="SUPFAM" id="SSF49899">
    <property type="entry name" value="Concanavalin A-like lectins/glucanases"/>
    <property type="match status" value="1"/>
</dbReference>
<dbReference type="Gene3D" id="2.60.120.200">
    <property type="match status" value="1"/>
</dbReference>
<name>A0A0F9BZD2_9ZZZZ</name>
<dbReference type="InterPro" id="IPR013320">
    <property type="entry name" value="ConA-like_dom_sf"/>
</dbReference>
<reference evidence="1" key="1">
    <citation type="journal article" date="2015" name="Nature">
        <title>Complex archaea that bridge the gap between prokaryotes and eukaryotes.</title>
        <authorList>
            <person name="Spang A."/>
            <person name="Saw J.H."/>
            <person name="Jorgensen S.L."/>
            <person name="Zaremba-Niedzwiedzka K."/>
            <person name="Martijn J."/>
            <person name="Lind A.E."/>
            <person name="van Eijk R."/>
            <person name="Schleper C."/>
            <person name="Guy L."/>
            <person name="Ettema T.J."/>
        </authorList>
    </citation>
    <scope>NUCLEOTIDE SEQUENCE</scope>
</reference>
<evidence type="ECO:0000313" key="1">
    <source>
        <dbReference type="EMBL" id="KKK95729.1"/>
    </source>
</evidence>
<organism evidence="1">
    <name type="scientific">marine sediment metagenome</name>
    <dbReference type="NCBI Taxonomy" id="412755"/>
    <lineage>
        <taxon>unclassified sequences</taxon>
        <taxon>metagenomes</taxon>
        <taxon>ecological metagenomes</taxon>
    </lineage>
</organism>
<gene>
    <name evidence="1" type="ORF">LCGC14_2669870</name>
</gene>
<proteinExistence type="predicted"/>
<accession>A0A0F9BZD2</accession>
<feature type="non-terminal residue" evidence="1">
    <location>
        <position position="264"/>
    </location>
</feature>
<dbReference type="EMBL" id="LAZR01046785">
    <property type="protein sequence ID" value="KKK95729.1"/>
    <property type="molecule type" value="Genomic_DNA"/>
</dbReference>
<protein>
    <recommendedName>
        <fullName evidence="2">LamG domain-containing protein</fullName>
    </recommendedName>
</protein>
<sequence length="264" mass="28367">MARQWEAPGANQRIGPANLFLRTSTSYSIILWFLSPDNSGGNDFANLYNEANGFPVACSFLMGQSGAITWKDRDSDASSADLVSAIEFDDGVWHWLFGVKRNNTDREMFIDGNSEDTDTTTTVDTDGVPIESNIGAGSPNYLPAGGRIARVVRLPGVALTLKQAREVAFFGPERWSNVPNATWYELTGENPEPELFGDGRLFGDVTNTIMGAHPPIRFRDPRIAERVIPFVPPAPSGRIMSSLAYRGGLAGKGGIAGIGGGLAA</sequence>
<dbReference type="Pfam" id="PF13385">
    <property type="entry name" value="Laminin_G_3"/>
    <property type="match status" value="1"/>
</dbReference>